<sequence>MAHGNGGSDFTISTVYSTRTATITACPSSVTNCPLRSKTTYLTTETLIVSTTVYPVADATGVNGAVPTKNTTVTEAIGGGENGVSTLTTSTIFATRTATIVFPVYPVYTSFPAEGVDIITVPVTVANPQATGVSPGSQSGSRIAGSASDAGAGLVHTTTIVVESCSDGDTCTGYINTIVDSDQRRRTHRGSLPSQPTHGLLLIGQIKIQVYNI</sequence>
<reference evidence="2" key="1">
    <citation type="journal article" date="2017" name="Nat. Microbiol.">
        <title>Global analysis of biosynthetic gene clusters reveals vast potential of secondary metabolite production in Penicillium species.</title>
        <authorList>
            <person name="Nielsen J.C."/>
            <person name="Grijseels S."/>
            <person name="Prigent S."/>
            <person name="Ji B."/>
            <person name="Dainat J."/>
            <person name="Nielsen K.F."/>
            <person name="Frisvad J.C."/>
            <person name="Workman M."/>
            <person name="Nielsen J."/>
        </authorList>
    </citation>
    <scope>NUCLEOTIDE SEQUENCE [LARGE SCALE GENOMIC DNA]</scope>
    <source>
        <strain evidence="2">IBT 4502</strain>
    </source>
</reference>
<dbReference type="AlphaFoldDB" id="A0A1V6P5A8"/>
<dbReference type="OrthoDB" id="3565477at2759"/>
<evidence type="ECO:0000313" key="1">
    <source>
        <dbReference type="EMBL" id="OQD72073.1"/>
    </source>
</evidence>
<dbReference type="Proteomes" id="UP000191408">
    <property type="component" value="Unassembled WGS sequence"/>
</dbReference>
<name>A0A1V6P5A8_PENPO</name>
<comment type="caution">
    <text evidence="1">The sequence shown here is derived from an EMBL/GenBank/DDBJ whole genome shotgun (WGS) entry which is preliminary data.</text>
</comment>
<dbReference type="STRING" id="60169.A0A1V6P5A8"/>
<keyword evidence="2" id="KW-1185">Reference proteome</keyword>
<proteinExistence type="predicted"/>
<protein>
    <submittedName>
        <fullName evidence="1">Uncharacterized protein</fullName>
    </submittedName>
</protein>
<accession>A0A1V6P5A8</accession>
<dbReference type="EMBL" id="MDYM01000001">
    <property type="protein sequence ID" value="OQD72073.1"/>
    <property type="molecule type" value="Genomic_DNA"/>
</dbReference>
<evidence type="ECO:0000313" key="2">
    <source>
        <dbReference type="Proteomes" id="UP000191408"/>
    </source>
</evidence>
<gene>
    <name evidence="1" type="ORF">PENPOL_c001G07106</name>
</gene>
<organism evidence="1 2">
    <name type="scientific">Penicillium polonicum</name>
    <dbReference type="NCBI Taxonomy" id="60169"/>
    <lineage>
        <taxon>Eukaryota</taxon>
        <taxon>Fungi</taxon>
        <taxon>Dikarya</taxon>
        <taxon>Ascomycota</taxon>
        <taxon>Pezizomycotina</taxon>
        <taxon>Eurotiomycetes</taxon>
        <taxon>Eurotiomycetidae</taxon>
        <taxon>Eurotiales</taxon>
        <taxon>Aspergillaceae</taxon>
        <taxon>Penicillium</taxon>
    </lineage>
</organism>